<evidence type="ECO:0000259" key="2">
    <source>
        <dbReference type="Pfam" id="PF13550"/>
    </source>
</evidence>
<sequence>MATLLLSAAGASFGASTGASILGMSLGAVGRIAGASLGRVIDQRVMGQGTEAVETGRVERFRLSGASEGAPIPQVFGRMRVGGQVIWASEFAEHVETEGGGGKGSPPQPKVRSFSYTVSLALALCEGEITGVNRVWADGAEIAVRDLNLRVYKGRADQLPDPVMEAIEGAGNVPAYRGTAYVVIEDLDLGRFGNRVPQFSVEVTRPSLEADALPQLLRGVAMLPGTGEYTLAPTQQHMRFGDDAVQLVNINTPSEETDLATSLRMMRDELPNVGAVSLVVSWFGDDLCCGMCRLRPKVEQRDIDAEGMPWQVAGLDRSEAGIVPRLDGRVIYGGTPADAAVTGAIRALRDAGQAVLYYPFILMEQLAANGLRDPWAGRADQPVLPWRGRITASVAPGRTGTPDGTAAARAEVEAFFGTARAEDFEVEDGKVNYTGPDEWSFRRFILHNAALCVAAGGVDSFCIGSEMRGLTQIRDDLGFPAVMQLKRLAAEARALLGPGTKLGYAADWSEYFGYHPTDGSGDVYFHLDPLWADSEIDFVGIDNYMPLSDWRDGDEHADASRGAIHDLGYLQANIEGGEGFDWYYRSAAERDAQTRAPITDGAFGEDWVYRYKDIRRWWSQPHHERIGGVRQASPTPWIPCGKPIWLTELGCPAVDKGTNQPNVFLDPKSSESFLPYHSSGQRDELIQHQYLRAMHLYWSDPEKNPASSRYDGRMIDISRMFVWAWDARPYPWFPAQSELWADGANWRQGHWITGRSSARTLASVVTEICARAGLEDIDVSALHGYVRGYVVTETGDARRALQPLMLVYGFDAIERGGRLVFRNRGSAGATDLDKERLALSAEDSPRITETREAEAEMAGRVRLRFFEADGDHETVAEETVLPDDATHAVSESDAPLSLTRGEGRAVVERWLSEARLARDTVRFTLPPSRLELGAGDVVSLNGTRFRIDRAELTDRQEIEAVRIDPAAYRPSDFADAPAKPRPFVPAVPVAPLFLDLPLMRGGEVPHAPHVALTATPWPGSVAIFDSASDEGYGLNQTVSARSVVGLLETPLPAAPAGRVDRGAPVQIRLFSGALQSVTEAAFLAGGNLLAIGDGTSGAWELIQFRDAELMAERRWRVSHRLRGQFGTDGVVPEVWPAGSKVVRIDGRLAQIALAASERRQERHYRIGPASRPLGDPSYVHLVRAFDGVGLRPYAPAHLRAVPNGQGLAISWIRRTRIDGDDWSLAEVPLGEESEAYLLRVSRGGRILREVQTSAPTWAYGASEVAADLSDGDVTLSVAQISARFGPGPAAQIAIARP</sequence>
<dbReference type="Pfam" id="PF13547">
    <property type="entry name" value="GTA_TIM"/>
    <property type="match status" value="1"/>
</dbReference>
<dbReference type="InterPro" id="IPR032876">
    <property type="entry name" value="J_dom"/>
</dbReference>
<dbReference type="STRING" id="1449350.OCH239_08420"/>
<gene>
    <name evidence="4" type="ORF">OCH239_08420</name>
</gene>
<dbReference type="InterPro" id="IPR056490">
    <property type="entry name" value="Rcc01698_C"/>
</dbReference>
<feature type="domain" description="Rcc01698-like C-terminal" evidence="3">
    <location>
        <begin position="1043"/>
        <end position="1142"/>
    </location>
</feature>
<protein>
    <submittedName>
        <fullName evidence="4">Gene transfer agent protein</fullName>
    </submittedName>
</protein>
<dbReference type="EMBL" id="JALZ01000002">
    <property type="protein sequence ID" value="ETX16173.1"/>
    <property type="molecule type" value="Genomic_DNA"/>
</dbReference>
<name>X7ELX9_9RHOB</name>
<feature type="domain" description="Tip attachment protein J" evidence="2">
    <location>
        <begin position="793"/>
        <end position="951"/>
    </location>
</feature>
<dbReference type="Proteomes" id="UP000022447">
    <property type="component" value="Unassembled WGS sequence"/>
</dbReference>
<feature type="domain" description="GTA TIM-barrel-like" evidence="1">
    <location>
        <begin position="439"/>
        <end position="734"/>
    </location>
</feature>
<dbReference type="Gene3D" id="3.20.20.80">
    <property type="entry name" value="Glycosidases"/>
    <property type="match status" value="1"/>
</dbReference>
<dbReference type="Pfam" id="PF23666">
    <property type="entry name" value="Rcc01698_C"/>
    <property type="match status" value="1"/>
</dbReference>
<dbReference type="RefSeq" id="WP_037258768.1">
    <property type="nucleotide sequence ID" value="NZ_JALZ01000002.1"/>
</dbReference>
<evidence type="ECO:0000259" key="3">
    <source>
        <dbReference type="Pfam" id="PF23666"/>
    </source>
</evidence>
<dbReference type="SUPFAM" id="SSF51445">
    <property type="entry name" value="(Trans)glycosidases"/>
    <property type="match status" value="1"/>
</dbReference>
<dbReference type="InterPro" id="IPR025195">
    <property type="entry name" value="GTA_TIM_dom"/>
</dbReference>
<dbReference type="InterPro" id="IPR017853">
    <property type="entry name" value="GH"/>
</dbReference>
<evidence type="ECO:0000313" key="4">
    <source>
        <dbReference type="EMBL" id="ETX16173.1"/>
    </source>
</evidence>
<dbReference type="CDD" id="cd19607">
    <property type="entry name" value="GTA_TIM-barrel-like"/>
    <property type="match status" value="1"/>
</dbReference>
<reference evidence="4 5" key="1">
    <citation type="submission" date="2014-01" db="EMBL/GenBank/DDBJ databases">
        <title>Roseivivax halodurans JCM 10272 Genome Sequencing.</title>
        <authorList>
            <person name="Lai Q."/>
            <person name="Li G."/>
            <person name="Shao Z."/>
        </authorList>
    </citation>
    <scope>NUCLEOTIDE SEQUENCE [LARGE SCALE GENOMIC DNA]</scope>
    <source>
        <strain evidence="4 5">JCM 10272</strain>
    </source>
</reference>
<organism evidence="4 5">
    <name type="scientific">Roseivivax halodurans JCM 10272</name>
    <dbReference type="NCBI Taxonomy" id="1449350"/>
    <lineage>
        <taxon>Bacteria</taxon>
        <taxon>Pseudomonadati</taxon>
        <taxon>Pseudomonadota</taxon>
        <taxon>Alphaproteobacteria</taxon>
        <taxon>Rhodobacterales</taxon>
        <taxon>Roseobacteraceae</taxon>
        <taxon>Roseivivax</taxon>
    </lineage>
</organism>
<dbReference type="PATRIC" id="fig|1449350.3.peg.731"/>
<accession>X7ELX9</accession>
<keyword evidence="5" id="KW-1185">Reference proteome</keyword>
<dbReference type="OrthoDB" id="8445115at2"/>
<evidence type="ECO:0000259" key="1">
    <source>
        <dbReference type="Pfam" id="PF13547"/>
    </source>
</evidence>
<dbReference type="eggNOG" id="COG3391">
    <property type="taxonomic scope" value="Bacteria"/>
</dbReference>
<dbReference type="Pfam" id="PF13550">
    <property type="entry name" value="Phage-tail_3"/>
    <property type="match status" value="1"/>
</dbReference>
<comment type="caution">
    <text evidence="4">The sequence shown here is derived from an EMBL/GenBank/DDBJ whole genome shotgun (WGS) entry which is preliminary data.</text>
</comment>
<evidence type="ECO:0000313" key="5">
    <source>
        <dbReference type="Proteomes" id="UP000022447"/>
    </source>
</evidence>
<proteinExistence type="predicted"/>